<organism evidence="1 2">
    <name type="scientific">Pochonia chlamydosporia 170</name>
    <dbReference type="NCBI Taxonomy" id="1380566"/>
    <lineage>
        <taxon>Eukaryota</taxon>
        <taxon>Fungi</taxon>
        <taxon>Dikarya</taxon>
        <taxon>Ascomycota</taxon>
        <taxon>Pezizomycotina</taxon>
        <taxon>Sordariomycetes</taxon>
        <taxon>Hypocreomycetidae</taxon>
        <taxon>Hypocreales</taxon>
        <taxon>Clavicipitaceae</taxon>
        <taxon>Pochonia</taxon>
    </lineage>
</organism>
<gene>
    <name evidence="1" type="ORF">VFPPC_01963</name>
</gene>
<dbReference type="RefSeq" id="XP_022284104.1">
    <property type="nucleotide sequence ID" value="XM_022428255.1"/>
</dbReference>
<dbReference type="AlphaFoldDB" id="A0A179F6Z2"/>
<comment type="caution">
    <text evidence="1">The sequence shown here is derived from an EMBL/GenBank/DDBJ whole genome shotgun (WGS) entry which is preliminary data.</text>
</comment>
<dbReference type="Proteomes" id="UP000078397">
    <property type="component" value="Unassembled WGS sequence"/>
</dbReference>
<keyword evidence="2" id="KW-1185">Reference proteome</keyword>
<protein>
    <submittedName>
        <fullName evidence="1">Transposase-like protein</fullName>
    </submittedName>
</protein>
<name>A0A179F6Z2_METCM</name>
<dbReference type="GeneID" id="28845689"/>
<evidence type="ECO:0000313" key="1">
    <source>
        <dbReference type="EMBL" id="OAQ60923.2"/>
    </source>
</evidence>
<reference evidence="1 2" key="1">
    <citation type="journal article" date="2016" name="PLoS Pathog.">
        <title>Biosynthesis of antibiotic leucinostatins in bio-control fungus Purpureocillium lilacinum and their inhibition on phytophthora revealed by genome mining.</title>
        <authorList>
            <person name="Wang G."/>
            <person name="Liu Z."/>
            <person name="Lin R."/>
            <person name="Li E."/>
            <person name="Mao Z."/>
            <person name="Ling J."/>
            <person name="Yang Y."/>
            <person name="Yin W.B."/>
            <person name="Xie B."/>
        </authorList>
    </citation>
    <scope>NUCLEOTIDE SEQUENCE [LARGE SCALE GENOMIC DNA]</scope>
    <source>
        <strain evidence="1">170</strain>
    </source>
</reference>
<dbReference type="EMBL" id="LSBJ02000001">
    <property type="protein sequence ID" value="OAQ60923.2"/>
    <property type="molecule type" value="Genomic_DNA"/>
</dbReference>
<proteinExistence type="predicted"/>
<accession>A0A179F6Z2</accession>
<dbReference type="KEGG" id="pchm:VFPPC_01963"/>
<sequence length="150" mass="16762">MCKFATPSLLSRGKSTTPRRIWPNVSCNLPSHLPYVCGCHCKGSAEFYPYDTKLHRIKECGVWSKFVWPGLGVWANTGIQRLFLSDDDAIGVGVIIIIISYIYPHLDTSVLHRPGIYTFTGFYLSLLVHIAADRQETAVCGGHIASHFKH</sequence>
<evidence type="ECO:0000313" key="2">
    <source>
        <dbReference type="Proteomes" id="UP000078397"/>
    </source>
</evidence>